<sequence length="65" mass="8130">MFFLFLETKKRLIQLKYLKKSRKKDINRDSGIRDKNIKRKANRFYIHTVEKFIKKFRRGDFFSEI</sequence>
<comment type="caution">
    <text evidence="1">The sequence shown here is derived from an EMBL/GenBank/DDBJ whole genome shotgun (WGS) entry which is preliminary data.</text>
</comment>
<organism evidence="1 2">
    <name type="scientific">Gigaspora rosea</name>
    <dbReference type="NCBI Taxonomy" id="44941"/>
    <lineage>
        <taxon>Eukaryota</taxon>
        <taxon>Fungi</taxon>
        <taxon>Fungi incertae sedis</taxon>
        <taxon>Mucoromycota</taxon>
        <taxon>Glomeromycotina</taxon>
        <taxon>Glomeromycetes</taxon>
        <taxon>Diversisporales</taxon>
        <taxon>Gigasporaceae</taxon>
        <taxon>Gigaspora</taxon>
    </lineage>
</organism>
<accession>A0A397VRF3</accession>
<evidence type="ECO:0000313" key="2">
    <source>
        <dbReference type="Proteomes" id="UP000266673"/>
    </source>
</evidence>
<name>A0A397VRF3_9GLOM</name>
<dbReference type="Proteomes" id="UP000266673">
    <property type="component" value="Unassembled WGS sequence"/>
</dbReference>
<dbReference type="EMBL" id="QKWP01000305">
    <property type="protein sequence ID" value="RIB22513.1"/>
    <property type="molecule type" value="Genomic_DNA"/>
</dbReference>
<protein>
    <submittedName>
        <fullName evidence="1">Uncharacterized protein</fullName>
    </submittedName>
</protein>
<proteinExistence type="predicted"/>
<dbReference type="AlphaFoldDB" id="A0A397VRF3"/>
<evidence type="ECO:0000313" key="1">
    <source>
        <dbReference type="EMBL" id="RIB22513.1"/>
    </source>
</evidence>
<gene>
    <name evidence="1" type="ORF">C2G38_2075373</name>
</gene>
<reference evidence="1 2" key="1">
    <citation type="submission" date="2018-06" db="EMBL/GenBank/DDBJ databases">
        <title>Comparative genomics reveals the genomic features of Rhizophagus irregularis, R. cerebriforme, R. diaphanum and Gigaspora rosea, and their symbiotic lifestyle signature.</title>
        <authorList>
            <person name="Morin E."/>
            <person name="San Clemente H."/>
            <person name="Chen E.C.H."/>
            <person name="De La Providencia I."/>
            <person name="Hainaut M."/>
            <person name="Kuo A."/>
            <person name="Kohler A."/>
            <person name="Murat C."/>
            <person name="Tang N."/>
            <person name="Roy S."/>
            <person name="Loubradou J."/>
            <person name="Henrissat B."/>
            <person name="Grigoriev I.V."/>
            <person name="Corradi N."/>
            <person name="Roux C."/>
            <person name="Martin F.M."/>
        </authorList>
    </citation>
    <scope>NUCLEOTIDE SEQUENCE [LARGE SCALE GENOMIC DNA]</scope>
    <source>
        <strain evidence="1 2">DAOM 194757</strain>
    </source>
</reference>
<keyword evidence="2" id="KW-1185">Reference proteome</keyword>